<gene>
    <name evidence="2" type="ORF">ACFQ0S_08735</name>
</gene>
<proteinExistence type="predicted"/>
<organism evidence="2 3">
    <name type="scientific">Flavobacterium myungsuense</name>
    <dbReference type="NCBI Taxonomy" id="651823"/>
    <lineage>
        <taxon>Bacteria</taxon>
        <taxon>Pseudomonadati</taxon>
        <taxon>Bacteroidota</taxon>
        <taxon>Flavobacteriia</taxon>
        <taxon>Flavobacteriales</taxon>
        <taxon>Flavobacteriaceae</taxon>
        <taxon>Flavobacterium</taxon>
    </lineage>
</organism>
<dbReference type="InterPro" id="IPR021215">
    <property type="entry name" value="DUF2752"/>
</dbReference>
<evidence type="ECO:0000313" key="2">
    <source>
        <dbReference type="EMBL" id="MFD0984556.1"/>
    </source>
</evidence>
<dbReference type="Pfam" id="PF10825">
    <property type="entry name" value="DUF2752"/>
    <property type="match status" value="1"/>
</dbReference>
<protein>
    <submittedName>
        <fullName evidence="2">DUF2752 domain-containing protein</fullName>
    </submittedName>
</protein>
<accession>A0ABW3J2I8</accession>
<dbReference type="EMBL" id="JBHTIZ010000023">
    <property type="protein sequence ID" value="MFD0984556.1"/>
    <property type="molecule type" value="Genomic_DNA"/>
</dbReference>
<keyword evidence="1" id="KW-0472">Membrane</keyword>
<keyword evidence="3" id="KW-1185">Reference proteome</keyword>
<feature type="transmembrane region" description="Helical" evidence="1">
    <location>
        <begin position="31"/>
        <end position="53"/>
    </location>
</feature>
<reference evidence="3" key="1">
    <citation type="journal article" date="2019" name="Int. J. Syst. Evol. Microbiol.">
        <title>The Global Catalogue of Microorganisms (GCM) 10K type strain sequencing project: providing services to taxonomists for standard genome sequencing and annotation.</title>
        <authorList>
            <consortium name="The Broad Institute Genomics Platform"/>
            <consortium name="The Broad Institute Genome Sequencing Center for Infectious Disease"/>
            <person name="Wu L."/>
            <person name="Ma J."/>
        </authorList>
    </citation>
    <scope>NUCLEOTIDE SEQUENCE [LARGE SCALE GENOMIC DNA]</scope>
    <source>
        <strain evidence="3">CECT 7649</strain>
    </source>
</reference>
<feature type="transmembrane region" description="Helical" evidence="1">
    <location>
        <begin position="65"/>
        <end position="83"/>
    </location>
</feature>
<sequence>MIPCVNKKLFGVECLGCGTQRALVLLFKGDFAGAFHMFPAIYTTVLFFGILGLHFIDKSRNYHKSIIFLAIVNAIIMIVSYIYKMIIHL</sequence>
<keyword evidence="1" id="KW-0812">Transmembrane</keyword>
<evidence type="ECO:0000256" key="1">
    <source>
        <dbReference type="SAM" id="Phobius"/>
    </source>
</evidence>
<dbReference type="RefSeq" id="WP_379756081.1">
    <property type="nucleotide sequence ID" value="NZ_JBHSYB010000024.1"/>
</dbReference>
<keyword evidence="1" id="KW-1133">Transmembrane helix</keyword>
<name>A0ABW3J2I8_9FLAO</name>
<comment type="caution">
    <text evidence="2">The sequence shown here is derived from an EMBL/GenBank/DDBJ whole genome shotgun (WGS) entry which is preliminary data.</text>
</comment>
<evidence type="ECO:0000313" key="3">
    <source>
        <dbReference type="Proteomes" id="UP001597051"/>
    </source>
</evidence>
<dbReference type="Proteomes" id="UP001597051">
    <property type="component" value="Unassembled WGS sequence"/>
</dbReference>